<dbReference type="GO" id="GO:0016887">
    <property type="term" value="F:ATP hydrolysis activity"/>
    <property type="evidence" value="ECO:0007669"/>
    <property type="project" value="TreeGrafter"/>
</dbReference>
<feature type="region of interest" description="Disordered" evidence="1">
    <location>
        <begin position="39"/>
        <end position="539"/>
    </location>
</feature>
<feature type="compositionally biased region" description="Low complexity" evidence="1">
    <location>
        <begin position="373"/>
        <end position="386"/>
    </location>
</feature>
<dbReference type="SUPFAM" id="SSF52540">
    <property type="entry name" value="P-loop containing nucleoside triphosphate hydrolases"/>
    <property type="match status" value="1"/>
</dbReference>
<dbReference type="Pfam" id="PF01656">
    <property type="entry name" value="CbiA"/>
    <property type="match status" value="1"/>
</dbReference>
<dbReference type="Gene3D" id="3.40.50.300">
    <property type="entry name" value="P-loop containing nucleotide triphosphate hydrolases"/>
    <property type="match status" value="1"/>
</dbReference>
<feature type="domain" description="CobQ/CobB/MinD/ParA nucleotide binding" evidence="2">
    <location>
        <begin position="587"/>
        <end position="782"/>
    </location>
</feature>
<keyword evidence="3" id="KW-0969">Cilium</keyword>
<feature type="compositionally biased region" description="Basic and acidic residues" evidence="1">
    <location>
        <begin position="416"/>
        <end position="436"/>
    </location>
</feature>
<dbReference type="STRING" id="58117.SAMN05421833_115171"/>
<dbReference type="InterPro" id="IPR027417">
    <property type="entry name" value="P-loop_NTPase"/>
</dbReference>
<dbReference type="EMBL" id="FTNI01000015">
    <property type="protein sequence ID" value="SIR79181.1"/>
    <property type="molecule type" value="Genomic_DNA"/>
</dbReference>
<organism evidence="3 4">
    <name type="scientific">Microbispora rosea</name>
    <dbReference type="NCBI Taxonomy" id="58117"/>
    <lineage>
        <taxon>Bacteria</taxon>
        <taxon>Bacillati</taxon>
        <taxon>Actinomycetota</taxon>
        <taxon>Actinomycetes</taxon>
        <taxon>Streptosporangiales</taxon>
        <taxon>Streptosporangiaceae</taxon>
        <taxon>Microbispora</taxon>
    </lineage>
</organism>
<dbReference type="GO" id="GO:0005829">
    <property type="term" value="C:cytosol"/>
    <property type="evidence" value="ECO:0007669"/>
    <property type="project" value="TreeGrafter"/>
</dbReference>
<dbReference type="AlphaFoldDB" id="A0A1N7DTV1"/>
<keyword evidence="3" id="KW-0282">Flagellum</keyword>
<sequence>MARHDREDPHSLEDQLAWLDAIKEMPDEVEIAVSAVTSATLASPQPPPPADPELASPYPADPWSLVPAEPASGGLLRGAADGATGSAYGTSVQEDAQTSEASSTGPVRDPLFDPDYSGRFGRESGKKSGFGAGYGADSTYGDTNFRDTTAFGDSSFGDTSFGDSGYGDSGFGDTTNLSDTAAFLTRPSSSPASSSSSSSSPVDPREDAPAESPTASTAFGTPPETRSEEPATSTGPVNAPSFGSSFGSGAASESSSERTPDRTAEPSFPGSSDASSGSGSESSEDTSNATQETPGDDQASTDDDGHPAPQPGGLSGPSSFTTPLFGDAFPGSPADTDAYKNLGAFSGSESATPFVSPASGTSSTKESLRGWLEPAVPVPAAQQEPAVPDEPEEPPAPPEIPSPFATPRAEAVPDFADDRFTGSLRDDLAAEERKPYEPGPVAAPTPPPPPAPSPQPAPPPVPSLAPQPAPERASAPSPAPAEAPAVERDAVAEREAYQPPRRPAPASAFSSPARTTGKSAGSKPTADSLDPVTLLRGRRNAPSTGWRRLIYKASAGIIKPGEAPEVRRRRELVQRARTPVATGHHRVAVLSLKGGVGKTTTTVGLGATLAQVRGDRVIAVDANPDRGTLSDKVELETSATVRDLLNERAQIKRYVDIRAFTSQTPSRLEILASDRDPSVSEAFSAKDYHAVANVLENFYSICITDCGTGLLHSAMSGVLGMADQIVLVSSPSVDGARAASATLDWLEAHHYGDLVRAATVVLCSVRPRSKSTVDLDKLEAHFAARCRTVVRVPYDAHLEEGAEIDLDRLQQATRDAYLRLAASVGDGFAGPQALAAPRFSEIPDHL</sequence>
<name>A0A1N7DTV1_9ACTN</name>
<evidence type="ECO:0000259" key="2">
    <source>
        <dbReference type="Pfam" id="PF01656"/>
    </source>
</evidence>
<protein>
    <submittedName>
        <fullName evidence="3">MinD-like ATPase involved in chromosome partitioning or flagellar assembly</fullName>
    </submittedName>
</protein>
<feature type="compositionally biased region" description="Low complexity" evidence="1">
    <location>
        <begin position="241"/>
        <end position="254"/>
    </location>
</feature>
<evidence type="ECO:0000313" key="4">
    <source>
        <dbReference type="Proteomes" id="UP000186096"/>
    </source>
</evidence>
<feature type="compositionally biased region" description="Polar residues" evidence="1">
    <location>
        <begin position="87"/>
        <end position="105"/>
    </location>
</feature>
<dbReference type="PANTHER" id="PTHR43384">
    <property type="entry name" value="SEPTUM SITE-DETERMINING PROTEIN MIND HOMOLOG, CHLOROPLASTIC-RELATED"/>
    <property type="match status" value="1"/>
</dbReference>
<proteinExistence type="predicted"/>
<dbReference type="GO" id="GO:0005524">
    <property type="term" value="F:ATP binding"/>
    <property type="evidence" value="ECO:0007669"/>
    <property type="project" value="TreeGrafter"/>
</dbReference>
<dbReference type="GO" id="GO:0009898">
    <property type="term" value="C:cytoplasmic side of plasma membrane"/>
    <property type="evidence" value="ECO:0007669"/>
    <property type="project" value="TreeGrafter"/>
</dbReference>
<feature type="compositionally biased region" description="Low complexity" evidence="1">
    <location>
        <begin position="151"/>
        <end position="163"/>
    </location>
</feature>
<evidence type="ECO:0000313" key="3">
    <source>
        <dbReference type="EMBL" id="SIR79181.1"/>
    </source>
</evidence>
<dbReference type="InterPro" id="IPR050625">
    <property type="entry name" value="ParA/MinD_ATPase"/>
</dbReference>
<feature type="compositionally biased region" description="Basic and acidic residues" evidence="1">
    <location>
        <begin position="485"/>
        <end position="496"/>
    </location>
</feature>
<keyword evidence="4" id="KW-1185">Reference proteome</keyword>
<dbReference type="Proteomes" id="UP000186096">
    <property type="component" value="Unassembled WGS sequence"/>
</dbReference>
<feature type="compositionally biased region" description="Low complexity" evidence="1">
    <location>
        <begin position="470"/>
        <end position="484"/>
    </location>
</feature>
<feature type="compositionally biased region" description="Low complexity" evidence="1">
    <location>
        <begin position="265"/>
        <end position="287"/>
    </location>
</feature>
<gene>
    <name evidence="3" type="ORF">SAMN05421833_115171</name>
</gene>
<feature type="compositionally biased region" description="Low complexity" evidence="1">
    <location>
        <begin position="504"/>
        <end position="514"/>
    </location>
</feature>
<reference evidence="4" key="1">
    <citation type="submission" date="2017-01" db="EMBL/GenBank/DDBJ databases">
        <authorList>
            <person name="Varghese N."/>
            <person name="Submissions S."/>
        </authorList>
    </citation>
    <scope>NUCLEOTIDE SEQUENCE [LARGE SCALE GENOMIC DNA]</scope>
    <source>
        <strain evidence="4">ATCC 12950</strain>
    </source>
</reference>
<evidence type="ECO:0000256" key="1">
    <source>
        <dbReference type="SAM" id="MobiDB-lite"/>
    </source>
</evidence>
<accession>A0A1N7DTV1</accession>
<keyword evidence="3" id="KW-0966">Cell projection</keyword>
<feature type="compositionally biased region" description="Pro residues" evidence="1">
    <location>
        <begin position="437"/>
        <end position="469"/>
    </location>
</feature>
<dbReference type="GO" id="GO:0051782">
    <property type="term" value="P:negative regulation of cell division"/>
    <property type="evidence" value="ECO:0007669"/>
    <property type="project" value="TreeGrafter"/>
</dbReference>
<feature type="compositionally biased region" description="Polar residues" evidence="1">
    <location>
        <begin position="347"/>
        <end position="365"/>
    </location>
</feature>
<dbReference type="PANTHER" id="PTHR43384:SF14">
    <property type="entry name" value="ESX-1 SECRETION-ASSOCIATED PROTEIN ESPI"/>
    <property type="match status" value="1"/>
</dbReference>
<feature type="compositionally biased region" description="Basic and acidic residues" evidence="1">
    <location>
        <begin position="255"/>
        <end position="264"/>
    </location>
</feature>
<dbReference type="InterPro" id="IPR002586">
    <property type="entry name" value="CobQ/CobB/MinD/ParA_Nub-bd_dom"/>
</dbReference>
<feature type="compositionally biased region" description="Low complexity" evidence="1">
    <location>
        <begin position="187"/>
        <end position="201"/>
    </location>
</feature>